<dbReference type="RefSeq" id="WP_308456844.1">
    <property type="nucleotide sequence ID" value="NZ_JAJEQM010000015.1"/>
</dbReference>
<sequence length="546" mass="61678">MNQINRKSKISSFFELLSSHCEYIMTFALGLLMIVQRFLSGVYKPVMDDWFLYGDLYKGISNRLANFSIPNEKFAIRPLAGVFDCFVNAPLFNHLWIVELFLTFSLLFGSFLIIKALRRNNFASGGFFLCLVCLFPVGLEATYWIAAATRVVYSLLFIGCATLSLDYCYKSDKVKFLVMFAVFGMLSVCFYEPAIVVYIILTLFIVWNNYKNKKDLLPLAIMAAHIAIIGIYYILNSGSGEIESRGGFLETDILEHTALVTDYTKNIFTDFTNSIFKNGYDKGMIIVFGGHKFIKILLIAIFSIIFGLFSAVCIKKRKFSWKILVLGIVMFFGGLSLNYILGSDRIPLRLVFFAYLGIGIVIDELIVLLPLSFSRILCAVLLTVSAFSFTVTGIGEVSDYQKTSDIDVALTSQLINLDTKENITNTDKNVYVFSGQHYYDETKCVSWLDHIRGVSGNYADFTGCMRHITGAANTNNVMPFTYGDIHKLKPFIDIEGVCNFYNIEYDRTIVPVKLVADGDNYIIKRNDDSIVGTLTKVDDVSYQFFN</sequence>
<dbReference type="AlphaFoldDB" id="A0AAE3DZR0"/>
<proteinExistence type="predicted"/>
<feature type="transmembrane region" description="Helical" evidence="1">
    <location>
        <begin position="293"/>
        <end position="314"/>
    </location>
</feature>
<feature type="transmembrane region" description="Helical" evidence="1">
    <location>
        <begin position="176"/>
        <end position="204"/>
    </location>
</feature>
<reference evidence="2 3" key="1">
    <citation type="submission" date="2021-10" db="EMBL/GenBank/DDBJ databases">
        <title>Anaerobic single-cell dispensing facilitates the cultivation of human gut bacteria.</title>
        <authorList>
            <person name="Afrizal A."/>
        </authorList>
    </citation>
    <scope>NUCLEOTIDE SEQUENCE [LARGE SCALE GENOMIC DNA]</scope>
    <source>
        <strain evidence="2 3">CLA-AA-H232</strain>
    </source>
</reference>
<feature type="transmembrane region" description="Helical" evidence="1">
    <location>
        <begin position="21"/>
        <end position="39"/>
    </location>
</feature>
<evidence type="ECO:0000313" key="2">
    <source>
        <dbReference type="EMBL" id="MCC2211235.1"/>
    </source>
</evidence>
<protein>
    <submittedName>
        <fullName evidence="2">Uncharacterized protein</fullName>
    </submittedName>
</protein>
<feature type="transmembrane region" description="Helical" evidence="1">
    <location>
        <begin position="348"/>
        <end position="367"/>
    </location>
</feature>
<evidence type="ECO:0000256" key="1">
    <source>
        <dbReference type="SAM" id="Phobius"/>
    </source>
</evidence>
<feature type="transmembrane region" description="Helical" evidence="1">
    <location>
        <begin position="320"/>
        <end position="341"/>
    </location>
</feature>
<feature type="transmembrane region" description="Helical" evidence="1">
    <location>
        <begin position="216"/>
        <end position="235"/>
    </location>
</feature>
<name>A0AAE3DZR0_9FIRM</name>
<keyword evidence="1" id="KW-1133">Transmembrane helix</keyword>
<accession>A0AAE3DZR0</accession>
<keyword evidence="3" id="KW-1185">Reference proteome</keyword>
<evidence type="ECO:0000313" key="3">
    <source>
        <dbReference type="Proteomes" id="UP001198242"/>
    </source>
</evidence>
<keyword evidence="1" id="KW-0812">Transmembrane</keyword>
<dbReference type="Proteomes" id="UP001198242">
    <property type="component" value="Unassembled WGS sequence"/>
</dbReference>
<feature type="transmembrane region" description="Helical" evidence="1">
    <location>
        <begin position="126"/>
        <end position="145"/>
    </location>
</feature>
<comment type="caution">
    <text evidence="2">The sequence shown here is derived from an EMBL/GenBank/DDBJ whole genome shotgun (WGS) entry which is preliminary data.</text>
</comment>
<organism evidence="2 3">
    <name type="scientific">Hominilimicola fabiformis</name>
    <dbReference type="NCBI Taxonomy" id="2885356"/>
    <lineage>
        <taxon>Bacteria</taxon>
        <taxon>Bacillati</taxon>
        <taxon>Bacillota</taxon>
        <taxon>Clostridia</taxon>
        <taxon>Eubacteriales</taxon>
        <taxon>Oscillospiraceae</taxon>
        <taxon>Hominilimicola</taxon>
    </lineage>
</organism>
<dbReference type="EMBL" id="JAJEQM010000015">
    <property type="protein sequence ID" value="MCC2211235.1"/>
    <property type="molecule type" value="Genomic_DNA"/>
</dbReference>
<keyword evidence="1" id="KW-0472">Membrane</keyword>
<feature type="transmembrane region" description="Helical" evidence="1">
    <location>
        <begin position="95"/>
        <end position="114"/>
    </location>
</feature>
<gene>
    <name evidence="2" type="ORF">LKE05_10600</name>
</gene>